<gene>
    <name evidence="3" type="ORF">PV05_02246</name>
</gene>
<dbReference type="EMBL" id="KN847318">
    <property type="protein sequence ID" value="KIW57680.1"/>
    <property type="molecule type" value="Genomic_DNA"/>
</dbReference>
<dbReference type="STRING" id="348802.A0A0D2ESG7"/>
<dbReference type="RefSeq" id="XP_013318264.1">
    <property type="nucleotide sequence ID" value="XM_013462810.1"/>
</dbReference>
<dbReference type="InterPro" id="IPR051695">
    <property type="entry name" value="Phosphoglycerate_Mutase"/>
</dbReference>
<dbReference type="Proteomes" id="UP000054342">
    <property type="component" value="Unassembled WGS sequence"/>
</dbReference>
<evidence type="ECO:0000313" key="4">
    <source>
        <dbReference type="Proteomes" id="UP000054342"/>
    </source>
</evidence>
<organism evidence="3 4">
    <name type="scientific">Exophiala xenobiotica</name>
    <dbReference type="NCBI Taxonomy" id="348802"/>
    <lineage>
        <taxon>Eukaryota</taxon>
        <taxon>Fungi</taxon>
        <taxon>Dikarya</taxon>
        <taxon>Ascomycota</taxon>
        <taxon>Pezizomycotina</taxon>
        <taxon>Eurotiomycetes</taxon>
        <taxon>Chaetothyriomycetidae</taxon>
        <taxon>Chaetothyriales</taxon>
        <taxon>Herpotrichiellaceae</taxon>
        <taxon>Exophiala</taxon>
    </lineage>
</organism>
<sequence>MSESSRTSAGQLHILFVRHGETQDNIDRILQGHRDTSLTDKGLGEAQVLAEKLRTQQIDAIYYSPLIRIVQTIEPIVSDRPQVKKYPDAALKGQALGSLEGGSYDLVDMRNPRDADGQPGVELFEDFVRRLKRVFAQIIGIEAPQVGQQDRTVVIATHGVGITSLFKCLESSPSCDGFNPRLATRGPHAFEVRWTDSDDVARLVVTDPTKLPINGGQLDYSSVSGQPFVIKRWGKREKAI</sequence>
<evidence type="ECO:0000313" key="3">
    <source>
        <dbReference type="EMBL" id="KIW57680.1"/>
    </source>
</evidence>
<reference evidence="3 4" key="1">
    <citation type="submission" date="2015-01" db="EMBL/GenBank/DDBJ databases">
        <title>The Genome Sequence of Exophiala xenobiotica CBS118157.</title>
        <authorList>
            <consortium name="The Broad Institute Genomics Platform"/>
            <person name="Cuomo C."/>
            <person name="de Hoog S."/>
            <person name="Gorbushina A."/>
            <person name="Stielow B."/>
            <person name="Teixiera M."/>
            <person name="Abouelleil A."/>
            <person name="Chapman S.B."/>
            <person name="Priest M."/>
            <person name="Young S.K."/>
            <person name="Wortman J."/>
            <person name="Nusbaum C."/>
            <person name="Birren B."/>
        </authorList>
    </citation>
    <scope>NUCLEOTIDE SEQUENCE [LARGE SCALE GENOMIC DNA]</scope>
    <source>
        <strain evidence="3 4">CBS 118157</strain>
    </source>
</reference>
<dbReference type="GeneID" id="25324154"/>
<evidence type="ECO:0000256" key="1">
    <source>
        <dbReference type="ARBA" id="ARBA00022801"/>
    </source>
</evidence>
<dbReference type="HOGENOM" id="CLU_1156252_0_0_1"/>
<dbReference type="Pfam" id="PF00300">
    <property type="entry name" value="His_Phos_1"/>
    <property type="match status" value="1"/>
</dbReference>
<proteinExistence type="predicted"/>
<dbReference type="CDD" id="cd07067">
    <property type="entry name" value="HP_PGM_like"/>
    <property type="match status" value="1"/>
</dbReference>
<protein>
    <recommendedName>
        <fullName evidence="5">Phosphoglycerate mutase</fullName>
    </recommendedName>
</protein>
<dbReference type="SMART" id="SM00855">
    <property type="entry name" value="PGAM"/>
    <property type="match status" value="1"/>
</dbReference>
<dbReference type="GO" id="GO:0043456">
    <property type="term" value="P:regulation of pentose-phosphate shunt"/>
    <property type="evidence" value="ECO:0007669"/>
    <property type="project" value="TreeGrafter"/>
</dbReference>
<dbReference type="GO" id="GO:0004331">
    <property type="term" value="F:fructose-2,6-bisphosphate 2-phosphatase activity"/>
    <property type="evidence" value="ECO:0007669"/>
    <property type="project" value="TreeGrafter"/>
</dbReference>
<feature type="binding site" evidence="2">
    <location>
        <begin position="18"/>
        <end position="25"/>
    </location>
    <ligand>
        <name>substrate</name>
    </ligand>
</feature>
<keyword evidence="4" id="KW-1185">Reference proteome</keyword>
<dbReference type="PANTHER" id="PTHR46517:SF1">
    <property type="entry name" value="FRUCTOSE-2,6-BISPHOSPHATASE TIGAR"/>
    <property type="match status" value="1"/>
</dbReference>
<evidence type="ECO:0008006" key="5">
    <source>
        <dbReference type="Google" id="ProtNLM"/>
    </source>
</evidence>
<dbReference type="GO" id="GO:0045820">
    <property type="term" value="P:negative regulation of glycolytic process"/>
    <property type="evidence" value="ECO:0007669"/>
    <property type="project" value="TreeGrafter"/>
</dbReference>
<evidence type="ECO:0000256" key="2">
    <source>
        <dbReference type="PIRSR" id="PIRSR613078-2"/>
    </source>
</evidence>
<dbReference type="InterPro" id="IPR029033">
    <property type="entry name" value="His_PPase_superfam"/>
</dbReference>
<dbReference type="GO" id="GO:0005829">
    <property type="term" value="C:cytosol"/>
    <property type="evidence" value="ECO:0007669"/>
    <property type="project" value="TreeGrafter"/>
</dbReference>
<dbReference type="OrthoDB" id="354304at2759"/>
<name>A0A0D2ESG7_9EURO</name>
<dbReference type="SUPFAM" id="SSF53254">
    <property type="entry name" value="Phosphoglycerate mutase-like"/>
    <property type="match status" value="1"/>
</dbReference>
<dbReference type="PANTHER" id="PTHR46517">
    <property type="entry name" value="FRUCTOSE-2,6-BISPHOSPHATASE TIGAR"/>
    <property type="match status" value="1"/>
</dbReference>
<keyword evidence="1" id="KW-0378">Hydrolase</keyword>
<feature type="binding site" evidence="2">
    <location>
        <position position="68"/>
    </location>
    <ligand>
        <name>substrate</name>
    </ligand>
</feature>
<dbReference type="InterPro" id="IPR013078">
    <property type="entry name" value="His_Pase_superF_clade-1"/>
</dbReference>
<dbReference type="Gene3D" id="3.40.50.1240">
    <property type="entry name" value="Phosphoglycerate mutase-like"/>
    <property type="match status" value="1"/>
</dbReference>
<dbReference type="AlphaFoldDB" id="A0A0D2ESG7"/>
<accession>A0A0D2ESG7</accession>